<name>A0AA47MZJ3_MERPO</name>
<organism evidence="1 2">
    <name type="scientific">Merluccius polli</name>
    <name type="common">Benguela hake</name>
    <name type="synonym">Merluccius cadenati</name>
    <dbReference type="NCBI Taxonomy" id="89951"/>
    <lineage>
        <taxon>Eukaryota</taxon>
        <taxon>Metazoa</taxon>
        <taxon>Chordata</taxon>
        <taxon>Craniata</taxon>
        <taxon>Vertebrata</taxon>
        <taxon>Euteleostomi</taxon>
        <taxon>Actinopterygii</taxon>
        <taxon>Neopterygii</taxon>
        <taxon>Teleostei</taxon>
        <taxon>Neoteleostei</taxon>
        <taxon>Acanthomorphata</taxon>
        <taxon>Zeiogadaria</taxon>
        <taxon>Gadariae</taxon>
        <taxon>Gadiformes</taxon>
        <taxon>Gadoidei</taxon>
        <taxon>Merlucciidae</taxon>
        <taxon>Merluccius</taxon>
    </lineage>
</organism>
<accession>A0AA47MZJ3</accession>
<dbReference type="AlphaFoldDB" id="A0AA47MZJ3"/>
<reference evidence="1" key="1">
    <citation type="journal article" date="2023" name="Front. Mar. Sci.">
        <title>A new Merluccius polli reference genome to investigate the effects of global change in West African waters.</title>
        <authorList>
            <person name="Mateo J.L."/>
            <person name="Blanco-Fernandez C."/>
            <person name="Garcia-Vazquez E."/>
            <person name="Machado-Schiaffino G."/>
        </authorList>
    </citation>
    <scope>NUCLEOTIDE SEQUENCE</scope>
    <source>
        <strain evidence="1">C29</strain>
        <tissue evidence="1">Fin</tissue>
    </source>
</reference>
<dbReference type="Proteomes" id="UP001174136">
    <property type="component" value="Unassembled WGS sequence"/>
</dbReference>
<evidence type="ECO:0000313" key="1">
    <source>
        <dbReference type="EMBL" id="KAK0148946.1"/>
    </source>
</evidence>
<gene>
    <name evidence="1" type="ORF">N1851_010630</name>
</gene>
<proteinExistence type="predicted"/>
<comment type="caution">
    <text evidence="1">The sequence shown here is derived from an EMBL/GenBank/DDBJ whole genome shotgun (WGS) entry which is preliminary data.</text>
</comment>
<sequence length="79" mass="8932">MPQMISERPVVLKDLSYLQRRDFKVHGGQVGDQNSDLNYNISKQIDEGVKEGFAEAEVVRGVLRIIKPGAFKDMLVNKD</sequence>
<evidence type="ECO:0000313" key="2">
    <source>
        <dbReference type="Proteomes" id="UP001174136"/>
    </source>
</evidence>
<protein>
    <submittedName>
        <fullName evidence="1">Uncharacterized protein</fullName>
    </submittedName>
</protein>
<keyword evidence="2" id="KW-1185">Reference proteome</keyword>
<dbReference type="EMBL" id="JAOPHQ010001991">
    <property type="protein sequence ID" value="KAK0148946.1"/>
    <property type="molecule type" value="Genomic_DNA"/>
</dbReference>